<feature type="non-terminal residue" evidence="1">
    <location>
        <position position="1"/>
    </location>
</feature>
<reference evidence="1" key="1">
    <citation type="submission" date="2016-05" db="EMBL/GenBank/DDBJ databases">
        <authorList>
            <person name="Lavstsen T."/>
            <person name="Jespersen J.S."/>
        </authorList>
    </citation>
    <scope>NUCLEOTIDE SEQUENCE</scope>
    <source>
        <tissue evidence="1">Brain</tissue>
    </source>
</reference>
<evidence type="ECO:0000313" key="1">
    <source>
        <dbReference type="EMBL" id="SBP37812.1"/>
    </source>
</evidence>
<organism evidence="1">
    <name type="scientific">Iconisemion striatum</name>
    <dbReference type="NCBI Taxonomy" id="60296"/>
    <lineage>
        <taxon>Eukaryota</taxon>
        <taxon>Metazoa</taxon>
        <taxon>Chordata</taxon>
        <taxon>Craniata</taxon>
        <taxon>Vertebrata</taxon>
        <taxon>Euteleostomi</taxon>
        <taxon>Actinopterygii</taxon>
        <taxon>Neopterygii</taxon>
        <taxon>Teleostei</taxon>
        <taxon>Neoteleostei</taxon>
        <taxon>Acanthomorphata</taxon>
        <taxon>Ovalentaria</taxon>
        <taxon>Atherinomorphae</taxon>
        <taxon>Cyprinodontiformes</taxon>
        <taxon>Nothobranchiidae</taxon>
        <taxon>Iconisemion</taxon>
    </lineage>
</organism>
<dbReference type="EMBL" id="HADX01015580">
    <property type="protein sequence ID" value="SBP37812.1"/>
    <property type="molecule type" value="Transcribed_RNA"/>
</dbReference>
<dbReference type="AlphaFoldDB" id="A0A1A7Z4Q6"/>
<sequence>THSGPSAKVGSEPDPRGLYFLLCPLKGRTAGCSDPEIGSSAGLSAICSQ</sequence>
<reference evidence="1" key="2">
    <citation type="submission" date="2016-06" db="EMBL/GenBank/DDBJ databases">
        <title>The genome of a short-lived fish provides insights into sex chromosome evolution and the genetic control of aging.</title>
        <authorList>
            <person name="Reichwald K."/>
            <person name="Felder M."/>
            <person name="Petzold A."/>
            <person name="Koch P."/>
            <person name="Groth M."/>
            <person name="Platzer M."/>
        </authorList>
    </citation>
    <scope>NUCLEOTIDE SEQUENCE</scope>
    <source>
        <tissue evidence="1">Brain</tissue>
    </source>
</reference>
<proteinExistence type="predicted"/>
<gene>
    <name evidence="1" type="primary">Nfu_g_1_019290</name>
</gene>
<accession>A0A1A7Z4Q6</accession>
<protein>
    <submittedName>
        <fullName evidence="1">Uncharacterized protein</fullName>
    </submittedName>
</protein>
<name>A0A1A7Z4Q6_9TELE</name>